<evidence type="ECO:0000256" key="2">
    <source>
        <dbReference type="ARBA" id="ARBA00022763"/>
    </source>
</evidence>
<dbReference type="Pfam" id="PF00817">
    <property type="entry name" value="IMS"/>
    <property type="match status" value="1"/>
</dbReference>
<dbReference type="AlphaFoldDB" id="A0A7M1SXN1"/>
<keyword evidence="2" id="KW-0227">DNA damage</keyword>
<dbReference type="PANTHER" id="PTHR35369:SF2">
    <property type="entry name" value="BLR3025 PROTEIN"/>
    <property type="match status" value="1"/>
</dbReference>
<feature type="domain" description="UmuC" evidence="5">
    <location>
        <begin position="66"/>
        <end position="188"/>
    </location>
</feature>
<dbReference type="SUPFAM" id="SSF56672">
    <property type="entry name" value="DNA/RNA polymerases"/>
    <property type="match status" value="1"/>
</dbReference>
<keyword evidence="7" id="KW-1185">Reference proteome</keyword>
<dbReference type="InterPro" id="IPR043502">
    <property type="entry name" value="DNA/RNA_pol_sf"/>
</dbReference>
<name>A0A7M1SXN1_9MICO</name>
<gene>
    <name evidence="6" type="ORF">IM660_08600</name>
</gene>
<evidence type="ECO:0000313" key="7">
    <source>
        <dbReference type="Proteomes" id="UP000593758"/>
    </source>
</evidence>
<dbReference type="KEGG" id="halt:IM660_08600"/>
<dbReference type="Proteomes" id="UP000593758">
    <property type="component" value="Chromosome"/>
</dbReference>
<evidence type="ECO:0000256" key="3">
    <source>
        <dbReference type="ARBA" id="ARBA00025589"/>
    </source>
</evidence>
<dbReference type="CDD" id="cd03468">
    <property type="entry name" value="PolY_like"/>
    <property type="match status" value="1"/>
</dbReference>
<evidence type="ECO:0000256" key="1">
    <source>
        <dbReference type="ARBA" id="ARBA00010945"/>
    </source>
</evidence>
<sequence length="576" mass="60735">MGVGADPGARHATTGRTGASGVSAVSAAVSEHVPAGREEPATRLAVLWVPDWPVVAAVLEGLVQAHQPIAVHDARGVVAASARARASGVRRGQRRRAAQSLCPDLVLAPMDEGRDVSAFEAVVQAVEGDVPQVQVMRPGVVVLAAQGPRRYFGSEEAVADTLIGAAASAGVEAQVGVADGQLAALIAARESVLVPPGASAAFLAGRDVRDLVHVTTTRQARAEMTEFTGVLRRLGITTLGALAQMRSGQVAARFGALGSQARRLAAGLDGQPPSGRRGEPDLTSAAELDPPAQRMDTAAFAARRLAEDLHARMMRRGVLCGRLRVRARTEDGAELERTWRIEGVLATTELTDRVRWQLDGWLSGRSGRPPSAALTRLTLTAEEVSPANTVAEGLWGRVGRGERQAGRAALRVQGMLGADGVLAPVTEGGRSPRDRVRLVAWGDDVTPVRDPAQPWPGQIPQPLPATVPAEPVPVRVLDQAGDSVGVDDRGALSGMPARVEMAPVRQGHPARQAAHPSGKAMPRRLAVSRWAGPWPVHERWWAGQGARYYLQVAGEEGVALLLSGDGEQWWAEGIYD</sequence>
<feature type="region of interest" description="Disordered" evidence="4">
    <location>
        <begin position="1"/>
        <end position="23"/>
    </location>
</feature>
<comment type="similarity">
    <text evidence="1">Belongs to the DNA polymerase type-Y family.</text>
</comment>
<dbReference type="InterPro" id="IPR001126">
    <property type="entry name" value="UmuC"/>
</dbReference>
<dbReference type="Gene3D" id="3.40.1170.60">
    <property type="match status" value="1"/>
</dbReference>
<dbReference type="InterPro" id="IPR043128">
    <property type="entry name" value="Rev_trsase/Diguanyl_cyclase"/>
</dbReference>
<accession>A0A7M1SXN1</accession>
<proteinExistence type="inferred from homology"/>
<reference evidence="6 7" key="1">
    <citation type="submission" date="2020-10" db="EMBL/GenBank/DDBJ databases">
        <title>Haloactinobacterium sp. RN3S43, a bacterium isolated from saline soil.</title>
        <authorList>
            <person name="Sun J.-Q."/>
        </authorList>
    </citation>
    <scope>NUCLEOTIDE SEQUENCE [LARGE SCALE GENOMIC DNA]</scope>
    <source>
        <strain evidence="6 7">RN3S43</strain>
    </source>
</reference>
<protein>
    <submittedName>
        <fullName evidence="6">DNA polymerase Y family protein</fullName>
    </submittedName>
</protein>
<dbReference type="Gene3D" id="3.30.70.270">
    <property type="match status" value="1"/>
</dbReference>
<feature type="region of interest" description="Disordered" evidence="4">
    <location>
        <begin position="266"/>
        <end position="288"/>
    </location>
</feature>
<evidence type="ECO:0000259" key="5">
    <source>
        <dbReference type="Pfam" id="PF00817"/>
    </source>
</evidence>
<dbReference type="InterPro" id="IPR050356">
    <property type="entry name" value="SulA_CellDiv_inhibitor"/>
</dbReference>
<dbReference type="GO" id="GO:0006281">
    <property type="term" value="P:DNA repair"/>
    <property type="evidence" value="ECO:0007669"/>
    <property type="project" value="InterPro"/>
</dbReference>
<dbReference type="EMBL" id="CP063169">
    <property type="protein sequence ID" value="QOR72271.1"/>
    <property type="molecule type" value="Genomic_DNA"/>
</dbReference>
<dbReference type="PANTHER" id="PTHR35369">
    <property type="entry name" value="BLR3025 PROTEIN-RELATED"/>
    <property type="match status" value="1"/>
</dbReference>
<organism evidence="6 7">
    <name type="scientific">Ruania alkalisoli</name>
    <dbReference type="NCBI Taxonomy" id="2779775"/>
    <lineage>
        <taxon>Bacteria</taxon>
        <taxon>Bacillati</taxon>
        <taxon>Actinomycetota</taxon>
        <taxon>Actinomycetes</taxon>
        <taxon>Micrococcales</taxon>
        <taxon>Ruaniaceae</taxon>
        <taxon>Ruania</taxon>
    </lineage>
</organism>
<evidence type="ECO:0000313" key="6">
    <source>
        <dbReference type="EMBL" id="QOR72271.1"/>
    </source>
</evidence>
<comment type="function">
    <text evidence="3">Poorly processive, error-prone DNA polymerase involved in untargeted mutagenesis. Copies undamaged DNA at stalled replication forks, which arise in vivo from mismatched or misaligned primer ends. These misaligned primers can be extended by PolIV. Exhibits no 3'-5' exonuclease (proofreading) activity. May be involved in translesional synthesis, in conjunction with the beta clamp from PolIII.</text>
</comment>
<evidence type="ECO:0000256" key="4">
    <source>
        <dbReference type="SAM" id="MobiDB-lite"/>
    </source>
</evidence>